<dbReference type="NCBIfam" id="TIGR04183">
    <property type="entry name" value="Por_Secre_tail"/>
    <property type="match status" value="1"/>
</dbReference>
<gene>
    <name evidence="4" type="ORF">VP395_05530</name>
</gene>
<sequence length="258" mass="27214">MKQKLLLFILPMLLISTLSIAQDRDWQIGTTSTSWPADLAQMTTGEQVIDGLTVAAVSATFGAMRPTSSSLNFPDGYTPNNEWPGNGSSGSGTTNPLPTRRYFSFPVTGPSTIKVWFRVNGTGGRTCEVSDGTTVLGSATSEDSGQGVILTATYNGAGGTIYVSATSSINYHRISVVDGVLGVKENTSPVSTNVQAIGNRVYVSNVKTSSEVNIYSITGALVKTFKTNGNTDFAFKAGLYVATIKTAEGQKSVKLLLN</sequence>
<evidence type="ECO:0000256" key="2">
    <source>
        <dbReference type="SAM" id="MobiDB-lite"/>
    </source>
</evidence>
<accession>A0ABV0A7W2</accession>
<evidence type="ECO:0000256" key="1">
    <source>
        <dbReference type="ARBA" id="ARBA00022729"/>
    </source>
</evidence>
<comment type="caution">
    <text evidence="4">The sequence shown here is derived from an EMBL/GenBank/DDBJ whole genome shotgun (WGS) entry which is preliminary data.</text>
</comment>
<feature type="chain" id="PRO_5045177523" evidence="3">
    <location>
        <begin position="22"/>
        <end position="258"/>
    </location>
</feature>
<feature type="compositionally biased region" description="Polar residues" evidence="2">
    <location>
        <begin position="72"/>
        <end position="83"/>
    </location>
</feature>
<feature type="region of interest" description="Disordered" evidence="2">
    <location>
        <begin position="72"/>
        <end position="95"/>
    </location>
</feature>
<keyword evidence="5" id="KW-1185">Reference proteome</keyword>
<organism evidence="4 5">
    <name type="scientific">Mariniflexile soesokkakense</name>
    <dbReference type="NCBI Taxonomy" id="1343160"/>
    <lineage>
        <taxon>Bacteria</taxon>
        <taxon>Pseudomonadati</taxon>
        <taxon>Bacteroidota</taxon>
        <taxon>Flavobacteriia</taxon>
        <taxon>Flavobacteriales</taxon>
        <taxon>Flavobacteriaceae</taxon>
        <taxon>Mariniflexile</taxon>
    </lineage>
</organism>
<feature type="signal peptide" evidence="3">
    <location>
        <begin position="1"/>
        <end position="21"/>
    </location>
</feature>
<keyword evidence="1 3" id="KW-0732">Signal</keyword>
<name>A0ABV0A7W2_9FLAO</name>
<evidence type="ECO:0000313" key="5">
    <source>
        <dbReference type="Proteomes" id="UP001416393"/>
    </source>
</evidence>
<proteinExistence type="predicted"/>
<reference evidence="4 5" key="1">
    <citation type="submission" date="2024-01" db="EMBL/GenBank/DDBJ databases">
        <title>Mariniflexile litorale sp. nov., isolated from the shallow sediments of the Sea of Japan.</title>
        <authorList>
            <person name="Romanenko L."/>
            <person name="Bystritskaya E."/>
            <person name="Isaeva M."/>
        </authorList>
    </citation>
    <scope>NUCLEOTIDE SEQUENCE [LARGE SCALE GENOMIC DNA]</scope>
    <source>
        <strain evidence="4 5">KCTC 32427</strain>
    </source>
</reference>
<dbReference type="EMBL" id="JAZHYP010000002">
    <property type="protein sequence ID" value="MEN3323178.1"/>
    <property type="molecule type" value="Genomic_DNA"/>
</dbReference>
<evidence type="ECO:0000256" key="3">
    <source>
        <dbReference type="SAM" id="SignalP"/>
    </source>
</evidence>
<dbReference type="RefSeq" id="WP_346240751.1">
    <property type="nucleotide sequence ID" value="NZ_JAZHYP010000002.1"/>
</dbReference>
<dbReference type="Proteomes" id="UP001416393">
    <property type="component" value="Unassembled WGS sequence"/>
</dbReference>
<dbReference type="InterPro" id="IPR026444">
    <property type="entry name" value="Secre_tail"/>
</dbReference>
<protein>
    <submittedName>
        <fullName evidence="4">T9SS type A sorting domain-containing protein</fullName>
    </submittedName>
</protein>
<evidence type="ECO:0000313" key="4">
    <source>
        <dbReference type="EMBL" id="MEN3323178.1"/>
    </source>
</evidence>